<feature type="region of interest" description="Disordered" evidence="1">
    <location>
        <begin position="1"/>
        <end position="164"/>
    </location>
</feature>
<reference evidence="3" key="1">
    <citation type="submission" date="2016-03" db="EMBL/GenBank/DDBJ databases">
        <authorList>
            <person name="Devillers Hugo."/>
        </authorList>
    </citation>
    <scope>NUCLEOTIDE SEQUENCE [LARGE SCALE GENOMIC DNA]</scope>
</reference>
<evidence type="ECO:0000313" key="3">
    <source>
        <dbReference type="Proteomes" id="UP000191144"/>
    </source>
</evidence>
<name>A0A1G4J792_9SACH</name>
<accession>A0A1G4J792</accession>
<feature type="compositionally biased region" description="Polar residues" evidence="1">
    <location>
        <begin position="137"/>
        <end position="152"/>
    </location>
</feature>
<evidence type="ECO:0000256" key="1">
    <source>
        <dbReference type="SAM" id="MobiDB-lite"/>
    </source>
</evidence>
<gene>
    <name evidence="2" type="ORF">LAME_0D01420G</name>
</gene>
<dbReference type="OrthoDB" id="4065577at2759"/>
<feature type="compositionally biased region" description="Polar residues" evidence="1">
    <location>
        <begin position="29"/>
        <end position="45"/>
    </location>
</feature>
<feature type="compositionally biased region" description="Polar residues" evidence="1">
    <location>
        <begin position="374"/>
        <end position="392"/>
    </location>
</feature>
<feature type="region of interest" description="Disordered" evidence="1">
    <location>
        <begin position="372"/>
        <end position="418"/>
    </location>
</feature>
<protein>
    <submittedName>
        <fullName evidence="2">LAME_0D01420g1_1</fullName>
    </submittedName>
</protein>
<dbReference type="Proteomes" id="UP000191144">
    <property type="component" value="Chromosome D"/>
</dbReference>
<sequence length="479" mass="51430">MTGESLGRSRRGRPPLLKEYADPMKSPMAHSSMQMQKAAATTTFTKPWMRVSVSGGVSPSQKKRRRDSGASSCSSIYSSSSSSSSSTLSPTQAIGKRNRHRGTILATPVKQHPYLPNSSPLMPADSVFSTEARRQPFRSSPLESSCGLSQTPPHFAAATRDRNTFSDSPGTVAQFSFSLCIGDDGKAKIAGTDIAKTPKSKSSNELTAQKPPLTGFDKSVVLGLLKKMKSSRKDSSAVSKVSVIRPSEVFTDFPPSSPKPSAISQPTLPWTPNCTAVFQLKTGFTPGNAIDEVLDPNPKQNDAQSQFLGKNRSTSAVFKMTSGDPLLLTDDDPSTDFLVSHGHNIHSTETFFQQLLSSPRKPYAYFHSPPSLLSAGSSRPQSKQDLQTSSFFPGQFPGEPPRSARGKMNAPTTPLVESGPDYSLSIQCTPLIQQAMSGSLNRVIGEPVRQNGGAPLQSPRALEQDDARLALRRLIGGSN</sequence>
<proteinExistence type="predicted"/>
<organism evidence="2 3">
    <name type="scientific">Lachancea meyersii CBS 8951</name>
    <dbReference type="NCBI Taxonomy" id="1266667"/>
    <lineage>
        <taxon>Eukaryota</taxon>
        <taxon>Fungi</taxon>
        <taxon>Dikarya</taxon>
        <taxon>Ascomycota</taxon>
        <taxon>Saccharomycotina</taxon>
        <taxon>Saccharomycetes</taxon>
        <taxon>Saccharomycetales</taxon>
        <taxon>Saccharomycetaceae</taxon>
        <taxon>Lachancea</taxon>
    </lineage>
</organism>
<dbReference type="AlphaFoldDB" id="A0A1G4J792"/>
<keyword evidence="3" id="KW-1185">Reference proteome</keyword>
<evidence type="ECO:0000313" key="2">
    <source>
        <dbReference type="EMBL" id="SCU85459.1"/>
    </source>
</evidence>
<dbReference type="EMBL" id="LT598482">
    <property type="protein sequence ID" value="SCU85459.1"/>
    <property type="molecule type" value="Genomic_DNA"/>
</dbReference>
<feature type="compositionally biased region" description="Low complexity" evidence="1">
    <location>
        <begin position="69"/>
        <end position="89"/>
    </location>
</feature>